<feature type="coiled-coil region" evidence="1">
    <location>
        <begin position="2"/>
        <end position="106"/>
    </location>
</feature>
<sequence>MNHNLNETVDKLTKENDQLLTNVNTLLNEKEEQYKQLNEASERLNSQTILNEQLSRKLNKNEQRFVKLEMDFQEEKLTNKQLVENVQNLKNEMDNKDKEIIEIRAQMNALILHISCGDKLKQEANEDELKQNPWQSNHSTINTATVSKNPITTNQILTQSQIKQKLFA</sequence>
<protein>
    <submittedName>
        <fullName evidence="4">Uncharacterized protein</fullName>
    </submittedName>
</protein>
<dbReference type="Proteomes" id="UP000663860">
    <property type="component" value="Unassembled WGS sequence"/>
</dbReference>
<gene>
    <name evidence="3" type="ORF">IZO911_LOCUS23000</name>
    <name evidence="5" type="ORF">KXQ929_LOCUS20559</name>
    <name evidence="4" type="ORF">OKA104_LOCUS21699</name>
    <name evidence="2" type="ORF">VCS650_LOCUS16493</name>
</gene>
<proteinExistence type="predicted"/>
<dbReference type="Proteomes" id="UP000663868">
    <property type="component" value="Unassembled WGS sequence"/>
</dbReference>
<evidence type="ECO:0000313" key="5">
    <source>
        <dbReference type="EMBL" id="CAF3859316.1"/>
    </source>
</evidence>
<dbReference type="EMBL" id="CAJNOE010000262">
    <property type="protein sequence ID" value="CAF1100206.1"/>
    <property type="molecule type" value="Genomic_DNA"/>
</dbReference>
<dbReference type="EMBL" id="CAJOBB010001452">
    <property type="protein sequence ID" value="CAF3859316.1"/>
    <property type="molecule type" value="Genomic_DNA"/>
</dbReference>
<name>A0A819ESA9_9BILA</name>
<dbReference type="OrthoDB" id="10333062at2759"/>
<evidence type="ECO:0000313" key="6">
    <source>
        <dbReference type="Proteomes" id="UP000663881"/>
    </source>
</evidence>
<keyword evidence="1" id="KW-0175">Coiled coil</keyword>
<dbReference type="Proteomes" id="UP000663891">
    <property type="component" value="Unassembled WGS sequence"/>
</dbReference>
<comment type="caution">
    <text evidence="4">The sequence shown here is derived from an EMBL/GenBank/DDBJ whole genome shotgun (WGS) entry which is preliminary data.</text>
</comment>
<evidence type="ECO:0000313" key="2">
    <source>
        <dbReference type="EMBL" id="CAF1034060.1"/>
    </source>
</evidence>
<dbReference type="EMBL" id="CAJNON010000148">
    <property type="protein sequence ID" value="CAF1034060.1"/>
    <property type="molecule type" value="Genomic_DNA"/>
</dbReference>
<dbReference type="AlphaFoldDB" id="A0A819ESA9"/>
<reference evidence="4" key="1">
    <citation type="submission" date="2021-02" db="EMBL/GenBank/DDBJ databases">
        <authorList>
            <person name="Nowell W R."/>
        </authorList>
    </citation>
    <scope>NUCLEOTIDE SEQUENCE</scope>
</reference>
<dbReference type="EMBL" id="CAJOAY010001527">
    <property type="protein sequence ID" value="CAF3854692.1"/>
    <property type="molecule type" value="Genomic_DNA"/>
</dbReference>
<evidence type="ECO:0000313" key="3">
    <source>
        <dbReference type="EMBL" id="CAF1100206.1"/>
    </source>
</evidence>
<dbReference type="Proteomes" id="UP000663881">
    <property type="component" value="Unassembled WGS sequence"/>
</dbReference>
<organism evidence="4 6">
    <name type="scientific">Adineta steineri</name>
    <dbReference type="NCBI Taxonomy" id="433720"/>
    <lineage>
        <taxon>Eukaryota</taxon>
        <taxon>Metazoa</taxon>
        <taxon>Spiralia</taxon>
        <taxon>Gnathifera</taxon>
        <taxon>Rotifera</taxon>
        <taxon>Eurotatoria</taxon>
        <taxon>Bdelloidea</taxon>
        <taxon>Adinetida</taxon>
        <taxon>Adinetidae</taxon>
        <taxon>Adineta</taxon>
    </lineage>
</organism>
<evidence type="ECO:0000256" key="1">
    <source>
        <dbReference type="SAM" id="Coils"/>
    </source>
</evidence>
<accession>A0A819ESA9</accession>
<evidence type="ECO:0000313" key="4">
    <source>
        <dbReference type="EMBL" id="CAF3854692.1"/>
    </source>
</evidence>